<keyword evidence="2" id="KW-0812">Transmembrane</keyword>
<reference evidence="3 4" key="1">
    <citation type="submission" date="2019-07" db="EMBL/GenBank/DDBJ databases">
        <title>Rapid identification of Enteric Bacteria from Whole Genome Sequences (WGS) using Average Nucleotide Identity (ANI).</title>
        <authorList>
            <person name="Lane C."/>
        </authorList>
    </citation>
    <scope>NUCLEOTIDE SEQUENCE [LARGE SCALE GENOMIC DNA]</scope>
    <source>
        <strain evidence="3 4">D2411</strain>
    </source>
</reference>
<dbReference type="RefSeq" id="WP_147497569.1">
    <property type="nucleotide sequence ID" value="NZ_VOAP01000027.1"/>
</dbReference>
<dbReference type="Gene3D" id="1.20.5.1230">
    <property type="entry name" value="Apolipoprotein A-I"/>
    <property type="match status" value="1"/>
</dbReference>
<organism evidence="3 4">
    <name type="scientific">Campylobacter hyointestinalis</name>
    <dbReference type="NCBI Taxonomy" id="198"/>
    <lineage>
        <taxon>Bacteria</taxon>
        <taxon>Pseudomonadati</taxon>
        <taxon>Campylobacterota</taxon>
        <taxon>Epsilonproteobacteria</taxon>
        <taxon>Campylobacterales</taxon>
        <taxon>Campylobacteraceae</taxon>
        <taxon>Campylobacter</taxon>
    </lineage>
</organism>
<dbReference type="Proteomes" id="UP000321812">
    <property type="component" value="Unassembled WGS sequence"/>
</dbReference>
<evidence type="ECO:0000256" key="1">
    <source>
        <dbReference type="SAM" id="Coils"/>
    </source>
</evidence>
<feature type="transmembrane region" description="Helical" evidence="2">
    <location>
        <begin position="82"/>
        <end position="108"/>
    </location>
</feature>
<sequence length="492" mass="55161">MLDIFLNNFSGHIKAGILVISVFFAIFTIHLIISKRLHHFATSLLITTGICFTFYGISQGLVGFNVNDIENSLPKLIEGIKTAFLVSVVGVFGAIVLKIFALIFELIFRAKVDENKEYSLADVVAHELGILDVLSKQISQNEQNLNAQNEMNARLIKAISGDEDSSLLGQIKNLRMDTNDKFSELVREFRSFAATMTENNQKALIEALSAVIKDFNDKLTEQFGENFKELNSAVSKLVLWQENYKNHIESSENLLENISQALSKQSEDYKVLANSTNDFITGSKEILAVVKNIKEQRELLSTNASSLANVLENLKENLPEIMNKINEFSQASLDNYEKISNENAKLSEHFQRVNNEIISSTSEQRQALLAEFKEASVALQNELKERSAELNEHFSSSQNFLAESINTHLRSLDSEFNSYNERLNTQLIEALNEASKGVNSQMKVLDSELENALKNISNNIASISAQFVNDYQNITNSLNIATNNLLSSLRAR</sequence>
<keyword evidence="2" id="KW-1133">Transmembrane helix</keyword>
<dbReference type="AlphaFoldDB" id="A0A562X8S3"/>
<feature type="transmembrane region" description="Helical" evidence="2">
    <location>
        <begin position="12"/>
        <end position="33"/>
    </location>
</feature>
<comment type="caution">
    <text evidence="3">The sequence shown here is derived from an EMBL/GenBank/DDBJ whole genome shotgun (WGS) entry which is preliminary data.</text>
</comment>
<feature type="coiled-coil region" evidence="1">
    <location>
        <begin position="241"/>
        <end position="268"/>
    </location>
</feature>
<name>A0A562X8S3_CAMHY</name>
<dbReference type="SUPFAM" id="SSF58113">
    <property type="entry name" value="Apolipoprotein A-I"/>
    <property type="match status" value="1"/>
</dbReference>
<evidence type="ECO:0008006" key="5">
    <source>
        <dbReference type="Google" id="ProtNLM"/>
    </source>
</evidence>
<feature type="coiled-coil region" evidence="1">
    <location>
        <begin position="297"/>
        <end position="389"/>
    </location>
</feature>
<evidence type="ECO:0000313" key="4">
    <source>
        <dbReference type="Proteomes" id="UP000321812"/>
    </source>
</evidence>
<keyword evidence="1" id="KW-0175">Coiled coil</keyword>
<keyword evidence="2" id="KW-0472">Membrane</keyword>
<gene>
    <name evidence="3" type="ORF">YZ82_08040</name>
</gene>
<accession>A0A562X8S3</accession>
<protein>
    <recommendedName>
        <fullName evidence="5">MotA/TolQ/ExbB proton channel domain-containing protein</fullName>
    </recommendedName>
</protein>
<feature type="transmembrane region" description="Helical" evidence="2">
    <location>
        <begin position="40"/>
        <end position="62"/>
    </location>
</feature>
<proteinExistence type="predicted"/>
<evidence type="ECO:0000313" key="3">
    <source>
        <dbReference type="EMBL" id="TWO18548.1"/>
    </source>
</evidence>
<dbReference type="EMBL" id="VOAP01000027">
    <property type="protein sequence ID" value="TWO18548.1"/>
    <property type="molecule type" value="Genomic_DNA"/>
</dbReference>
<evidence type="ECO:0000256" key="2">
    <source>
        <dbReference type="SAM" id="Phobius"/>
    </source>
</evidence>